<keyword evidence="20" id="KW-1185">Reference proteome</keyword>
<dbReference type="InterPro" id="IPR002933">
    <property type="entry name" value="Peptidase_M20"/>
</dbReference>
<reference evidence="19 20" key="1">
    <citation type="submission" date="2019-01" db="EMBL/GenBank/DDBJ databases">
        <title>Draft genomes of a novel of Aminipila strains.</title>
        <authorList>
            <person name="Ma S."/>
        </authorList>
    </citation>
    <scope>NUCLEOTIDE SEQUENCE [LARGE SCALE GENOMIC DNA]</scope>
    <source>
        <strain evidence="20">JN-39</strain>
    </source>
</reference>
<dbReference type="EMBL" id="CP035281">
    <property type="protein sequence ID" value="QAT43854.1"/>
    <property type="molecule type" value="Genomic_DNA"/>
</dbReference>
<dbReference type="InterPro" id="IPR036264">
    <property type="entry name" value="Bact_exopeptidase_dim_dom"/>
</dbReference>
<evidence type="ECO:0000256" key="6">
    <source>
        <dbReference type="ARBA" id="ARBA00022833"/>
    </source>
</evidence>
<organism evidence="19 20">
    <name type="scientific">Aminipila luticellarii</name>
    <dbReference type="NCBI Taxonomy" id="2507160"/>
    <lineage>
        <taxon>Bacteria</taxon>
        <taxon>Bacillati</taxon>
        <taxon>Bacillota</taxon>
        <taxon>Clostridia</taxon>
        <taxon>Peptostreptococcales</taxon>
        <taxon>Anaerovoracaceae</taxon>
        <taxon>Aminipila</taxon>
    </lineage>
</organism>
<dbReference type="SUPFAM" id="SSF55031">
    <property type="entry name" value="Bacterial exopeptidase dimerisation domain"/>
    <property type="match status" value="1"/>
</dbReference>
<dbReference type="FunFam" id="3.40.630.10:FF:000015">
    <property type="entry name" value="Aminoacyl-histidine dipeptidase PepD"/>
    <property type="match status" value="1"/>
</dbReference>
<dbReference type="GO" id="GO:0005829">
    <property type="term" value="C:cytosol"/>
    <property type="evidence" value="ECO:0007669"/>
    <property type="project" value="TreeGrafter"/>
</dbReference>
<evidence type="ECO:0000256" key="4">
    <source>
        <dbReference type="ARBA" id="ARBA00022723"/>
    </source>
</evidence>
<dbReference type="OrthoDB" id="9773892at2"/>
<evidence type="ECO:0000256" key="11">
    <source>
        <dbReference type="ARBA" id="ARBA00044252"/>
    </source>
</evidence>
<dbReference type="EC" id="3.4.13.18" evidence="10"/>
<dbReference type="NCBIfam" id="TIGR01893">
    <property type="entry name" value="aa-his-dipept"/>
    <property type="match status" value="1"/>
</dbReference>
<dbReference type="Gene3D" id="3.40.630.10">
    <property type="entry name" value="Zn peptidases"/>
    <property type="match status" value="2"/>
</dbReference>
<gene>
    <name evidence="19" type="ORF">EQM06_11820</name>
</gene>
<evidence type="ECO:0000256" key="17">
    <source>
        <dbReference type="ARBA" id="ARBA00078074"/>
    </source>
</evidence>
<keyword evidence="4" id="KW-0479">Metal-binding</keyword>
<dbReference type="Proteomes" id="UP000287601">
    <property type="component" value="Chromosome"/>
</dbReference>
<comment type="similarity">
    <text evidence="12">Belongs to the peptidase M20C family.</text>
</comment>
<evidence type="ECO:0000256" key="14">
    <source>
        <dbReference type="ARBA" id="ARBA00075285"/>
    </source>
</evidence>
<protein>
    <recommendedName>
        <fullName evidence="13">Cytosol non-specific dipeptidase</fullName>
        <ecNumber evidence="10">3.4.13.18</ecNumber>
    </recommendedName>
    <alternativeName>
        <fullName evidence="16">Aminoacyl-histidine dipeptidase</fullName>
    </alternativeName>
    <alternativeName>
        <fullName evidence="15">Beta-alanyl-histidine dipeptidase</fullName>
    </alternativeName>
    <alternativeName>
        <fullName evidence="14">Carnosinase</fullName>
    </alternativeName>
    <alternativeName>
        <fullName evidence="11">Peptidase D</fullName>
    </alternativeName>
    <alternativeName>
        <fullName evidence="17">Xaa-His dipeptidase</fullName>
    </alternativeName>
</protein>
<comment type="cofactor">
    <cofactor evidence="2">
        <name>Zn(2+)</name>
        <dbReference type="ChEBI" id="CHEBI:29105"/>
    </cofactor>
</comment>
<dbReference type="AlphaFoldDB" id="A0A410PY71"/>
<dbReference type="PANTHER" id="PTHR43501">
    <property type="entry name" value="CYTOSOL NON-SPECIFIC DIPEPTIDASE"/>
    <property type="match status" value="1"/>
</dbReference>
<dbReference type="SUPFAM" id="SSF53187">
    <property type="entry name" value="Zn-dependent exopeptidases"/>
    <property type="match status" value="1"/>
</dbReference>
<evidence type="ECO:0000256" key="3">
    <source>
        <dbReference type="ARBA" id="ARBA00022670"/>
    </source>
</evidence>
<proteinExistence type="inferred from homology"/>
<evidence type="ECO:0000256" key="16">
    <source>
        <dbReference type="ARBA" id="ARBA00077688"/>
    </source>
</evidence>
<dbReference type="PIRSF" id="PIRSF016599">
    <property type="entry name" value="Xaa-His_dipept"/>
    <property type="match status" value="1"/>
</dbReference>
<dbReference type="CDD" id="cd03890">
    <property type="entry name" value="M20_pepD"/>
    <property type="match status" value="1"/>
</dbReference>
<dbReference type="Pfam" id="PF07687">
    <property type="entry name" value="M20_dimer"/>
    <property type="match status" value="1"/>
</dbReference>
<evidence type="ECO:0000256" key="10">
    <source>
        <dbReference type="ARBA" id="ARBA00038976"/>
    </source>
</evidence>
<keyword evidence="8" id="KW-0170">Cobalt</keyword>
<keyword evidence="5" id="KW-0378">Hydrolase</keyword>
<dbReference type="InterPro" id="IPR011650">
    <property type="entry name" value="Peptidase_M20_dimer"/>
</dbReference>
<evidence type="ECO:0000256" key="5">
    <source>
        <dbReference type="ARBA" id="ARBA00022801"/>
    </source>
</evidence>
<evidence type="ECO:0000256" key="15">
    <source>
        <dbReference type="ARBA" id="ARBA00076004"/>
    </source>
</evidence>
<evidence type="ECO:0000256" key="2">
    <source>
        <dbReference type="ARBA" id="ARBA00001947"/>
    </source>
</evidence>
<evidence type="ECO:0000259" key="18">
    <source>
        <dbReference type="Pfam" id="PF07687"/>
    </source>
</evidence>
<comment type="cofactor">
    <cofactor evidence="1">
        <name>Co(2+)</name>
        <dbReference type="ChEBI" id="CHEBI:48828"/>
    </cofactor>
</comment>
<dbReference type="KEGG" id="amij:EQM06_11820"/>
<dbReference type="Pfam" id="PF01546">
    <property type="entry name" value="Peptidase_M20"/>
    <property type="match status" value="1"/>
</dbReference>
<dbReference type="GO" id="GO:0046872">
    <property type="term" value="F:metal ion binding"/>
    <property type="evidence" value="ECO:0007669"/>
    <property type="project" value="UniProtKB-KW"/>
</dbReference>
<accession>A0A410PY71</accession>
<feature type="domain" description="Peptidase M20 dimerisation" evidence="18">
    <location>
        <begin position="211"/>
        <end position="294"/>
    </location>
</feature>
<keyword evidence="3" id="KW-0645">Protease</keyword>
<dbReference type="GO" id="GO:0070573">
    <property type="term" value="F:metallodipeptidase activity"/>
    <property type="evidence" value="ECO:0007669"/>
    <property type="project" value="TreeGrafter"/>
</dbReference>
<keyword evidence="7" id="KW-0482">Metalloprotease</keyword>
<evidence type="ECO:0000313" key="20">
    <source>
        <dbReference type="Proteomes" id="UP000287601"/>
    </source>
</evidence>
<evidence type="ECO:0000256" key="9">
    <source>
        <dbReference type="ARBA" id="ARBA00036421"/>
    </source>
</evidence>
<dbReference type="GO" id="GO:0006508">
    <property type="term" value="P:proteolysis"/>
    <property type="evidence" value="ECO:0007669"/>
    <property type="project" value="UniProtKB-KW"/>
</dbReference>
<evidence type="ECO:0000256" key="8">
    <source>
        <dbReference type="ARBA" id="ARBA00023285"/>
    </source>
</evidence>
<evidence type="ECO:0000313" key="19">
    <source>
        <dbReference type="EMBL" id="QAT43854.1"/>
    </source>
</evidence>
<dbReference type="RefSeq" id="WP_128746562.1">
    <property type="nucleotide sequence ID" value="NZ_CP035281.1"/>
</dbReference>
<evidence type="ECO:0000256" key="1">
    <source>
        <dbReference type="ARBA" id="ARBA00001941"/>
    </source>
</evidence>
<sequence length="487" mass="53027">MEDSVLRNQEPADVFFYFEELSKIPRGSGNEQAVSDYLVSFAKTHGLYVVQDAAQNVLIKSPGSAGYENSPGVVIQGHMDMVCEKAPGVIHDFLKDPIRLQVRDDMLYATGTTLGADDGIAVAMGLAVLADKSIPHPPLELLVTTCEETGMDGAHALDPETISGRTLINIDSEEEGILTVSCAGGCTARISIPVSWEHPAADMAFLTLTVEGLKGGHSGIEIHKGRANANKLIARLLDHLTEKMSISLCSIDGGSKHNAIARDARAVLGFRKEDEALLREEVEKLERVLQDECKTVDPDLRILLASPEKQPEQAFTANSAHQIIQFLYLIPNGVQTMSMDIEGLVESSLNLGVIETKENAVEIISAIRSSVGSIKADIFHTIVSLANLTNGKVIEESSYPEWRYNPDSKVRTLFADLYEKMFGQKPLINAIHAGLECAIFDEMFGGKMDMISIGPSMVGVHTAEEHLSIPSTQRTWELLKEALKAMC</sequence>
<keyword evidence="6" id="KW-0862">Zinc</keyword>
<dbReference type="PRINTS" id="PR00934">
    <property type="entry name" value="XHISDIPTASE"/>
</dbReference>
<evidence type="ECO:0000256" key="12">
    <source>
        <dbReference type="ARBA" id="ARBA00061423"/>
    </source>
</evidence>
<evidence type="ECO:0000256" key="13">
    <source>
        <dbReference type="ARBA" id="ARBA00071271"/>
    </source>
</evidence>
<dbReference type="InterPro" id="IPR001160">
    <property type="entry name" value="Peptidase_M20C"/>
</dbReference>
<name>A0A410PY71_9FIRM</name>
<comment type="catalytic activity">
    <reaction evidence="9">
        <text>Hydrolysis of dipeptides, preferentially hydrophobic dipeptides including prolyl amino acids.</text>
        <dbReference type="EC" id="3.4.13.18"/>
    </reaction>
</comment>
<evidence type="ECO:0000256" key="7">
    <source>
        <dbReference type="ARBA" id="ARBA00023049"/>
    </source>
</evidence>
<dbReference type="PANTHER" id="PTHR43501:SF1">
    <property type="entry name" value="CYTOSOL NON-SPECIFIC DIPEPTIDASE"/>
    <property type="match status" value="1"/>
</dbReference>
<dbReference type="FunFam" id="3.40.630.10:FF:000072">
    <property type="entry name" value="Aminoacyl-histidine dipeptidase"/>
    <property type="match status" value="1"/>
</dbReference>